<feature type="transmembrane region" description="Helical" evidence="1">
    <location>
        <begin position="277"/>
        <end position="299"/>
    </location>
</feature>
<dbReference type="PANTHER" id="PTHR31569:SF4">
    <property type="entry name" value="SWIM-TYPE DOMAIN-CONTAINING PROTEIN"/>
    <property type="match status" value="1"/>
</dbReference>
<keyword evidence="4" id="KW-1185">Reference proteome</keyword>
<name>A0ABM4B9Q3_HYDVU</name>
<keyword evidence="1" id="KW-1133">Transmembrane helix</keyword>
<dbReference type="InterPro" id="IPR048324">
    <property type="entry name" value="ZSWIM1-3_RNaseH-like"/>
</dbReference>
<dbReference type="PANTHER" id="PTHR31569">
    <property type="entry name" value="SWIM-TYPE DOMAIN-CONTAINING PROTEIN"/>
    <property type="match status" value="1"/>
</dbReference>
<evidence type="ECO:0000259" key="3">
    <source>
        <dbReference type="Pfam" id="PF21599"/>
    </source>
</evidence>
<dbReference type="Pfam" id="PF21056">
    <property type="entry name" value="ZSWIM1-3_RNaseH-like"/>
    <property type="match status" value="1"/>
</dbReference>
<keyword evidence="1" id="KW-0472">Membrane</keyword>
<evidence type="ECO:0000256" key="1">
    <source>
        <dbReference type="SAM" id="Phobius"/>
    </source>
</evidence>
<dbReference type="InterPro" id="IPR048325">
    <property type="entry name" value="ZSWIM3_N"/>
</dbReference>
<dbReference type="RefSeq" id="XP_065645628.1">
    <property type="nucleotide sequence ID" value="XM_065789556.1"/>
</dbReference>
<dbReference type="InterPro" id="IPR052579">
    <property type="entry name" value="Zinc_finger_SWIM"/>
</dbReference>
<feature type="domain" description="ZSWIM3 N-terminal" evidence="3">
    <location>
        <begin position="34"/>
        <end position="142"/>
    </location>
</feature>
<proteinExistence type="predicted"/>
<keyword evidence="1" id="KW-0812">Transmembrane</keyword>
<dbReference type="GeneID" id="136076092"/>
<accession>A0ABM4B9Q3</accession>
<reference evidence="4" key="1">
    <citation type="submission" date="2025-05" db="UniProtKB">
        <authorList>
            <consortium name="RefSeq"/>
        </authorList>
    </citation>
    <scope>NUCLEOTIDE SEQUENCE [LARGE SCALE GENOMIC DNA]</scope>
</reference>
<feature type="domain" description="ZSWIM1/3 RNaseH-like" evidence="2">
    <location>
        <begin position="224"/>
        <end position="307"/>
    </location>
</feature>
<dbReference type="Pfam" id="PF21599">
    <property type="entry name" value="ZSWIM3_N"/>
    <property type="match status" value="1"/>
</dbReference>
<evidence type="ECO:0000259" key="2">
    <source>
        <dbReference type="Pfam" id="PF21056"/>
    </source>
</evidence>
<organism evidence="4 5">
    <name type="scientific">Hydra vulgaris</name>
    <name type="common">Hydra</name>
    <name type="synonym">Hydra attenuata</name>
    <dbReference type="NCBI Taxonomy" id="6087"/>
    <lineage>
        <taxon>Eukaryota</taxon>
        <taxon>Metazoa</taxon>
        <taxon>Cnidaria</taxon>
        <taxon>Hydrozoa</taxon>
        <taxon>Hydroidolina</taxon>
        <taxon>Anthoathecata</taxon>
        <taxon>Aplanulata</taxon>
        <taxon>Hydridae</taxon>
        <taxon>Hydra</taxon>
    </lineage>
</organism>
<gene>
    <name evidence="5" type="primary">LOC136076092</name>
</gene>
<reference evidence="5" key="2">
    <citation type="submission" date="2025-08" db="UniProtKB">
        <authorList>
            <consortium name="RefSeq"/>
        </authorList>
    </citation>
    <scope>IDENTIFICATION</scope>
</reference>
<evidence type="ECO:0000313" key="4">
    <source>
        <dbReference type="Proteomes" id="UP001652625"/>
    </source>
</evidence>
<protein>
    <submittedName>
        <fullName evidence="5">Uncharacterized protein LOC136076092</fullName>
    </submittedName>
</protein>
<dbReference type="Proteomes" id="UP001652625">
    <property type="component" value="Chromosome 02"/>
</dbReference>
<evidence type="ECO:0000313" key="5">
    <source>
        <dbReference type="RefSeq" id="XP_065645628.1"/>
    </source>
</evidence>
<sequence>MDTFENGDSLPSEDISLSNEQLVSSSFSLIKIKKCDHFDSFVDFESKLQEYCEENSHPIHYRSSQKLKLDDSKAEKFIYNDLLFTCVHYGKPRPSKVTTCRPHQTKLAIDCSMKIRLQLKCYESKIDSFALEVTQLEEAHNHPTSKELFCCYPRNRKITAQEEKLIINLTNANVTPLQIKQILHLDGHTKCVTSQDLHNFKARNKKVELSNNNEGQLLVDAVNKLLEKDNGGSVSILQNNDGLQAIYWQTSVMKEKYKRYGEVVFVDSTYKVNIKRFPLLIFLVENGLGFGVLVLFAFVQHETIAKSRKIEKKLVGVKKKSESR</sequence>